<evidence type="ECO:0000256" key="3">
    <source>
        <dbReference type="ARBA" id="ARBA00023012"/>
    </source>
</evidence>
<dbReference type="Proteomes" id="UP000295805">
    <property type="component" value="Unassembled WGS sequence"/>
</dbReference>
<keyword evidence="5" id="KW-0812">Transmembrane</keyword>
<feature type="transmembrane region" description="Helical" evidence="5">
    <location>
        <begin position="162"/>
        <end position="179"/>
    </location>
</feature>
<feature type="compositionally biased region" description="Low complexity" evidence="4">
    <location>
        <begin position="131"/>
        <end position="152"/>
    </location>
</feature>
<keyword evidence="5" id="KW-0472">Membrane</keyword>
<feature type="transmembrane region" description="Helical" evidence="5">
    <location>
        <begin position="103"/>
        <end position="125"/>
    </location>
</feature>
<feature type="transmembrane region" description="Helical" evidence="5">
    <location>
        <begin position="185"/>
        <end position="202"/>
    </location>
</feature>
<dbReference type="InterPro" id="IPR007168">
    <property type="entry name" value="Phageshock_PspC_N"/>
</dbReference>
<dbReference type="SUPFAM" id="SSF55874">
    <property type="entry name" value="ATPase domain of HSP90 chaperone/DNA topoisomerase II/histidine kinase"/>
    <property type="match status" value="1"/>
</dbReference>
<dbReference type="EMBL" id="SMCX01000010">
    <property type="protein sequence ID" value="TCW23775.1"/>
    <property type="molecule type" value="Genomic_DNA"/>
</dbReference>
<dbReference type="Gene3D" id="3.30.565.10">
    <property type="entry name" value="Histidine kinase-like ATPase, C-terminal domain"/>
    <property type="match status" value="1"/>
</dbReference>
<evidence type="ECO:0000256" key="4">
    <source>
        <dbReference type="SAM" id="MobiDB-lite"/>
    </source>
</evidence>
<proteinExistence type="predicted"/>
<dbReference type="AlphaFoldDB" id="A0A4R3ZTS3"/>
<dbReference type="CDD" id="cd16917">
    <property type="entry name" value="HATPase_UhpB-NarQ-NarX-like"/>
    <property type="match status" value="1"/>
</dbReference>
<accession>A0A4R3ZTS3</accession>
<dbReference type="Pfam" id="PF04024">
    <property type="entry name" value="PspC"/>
    <property type="match status" value="1"/>
</dbReference>
<feature type="transmembrane region" description="Helical" evidence="5">
    <location>
        <begin position="222"/>
        <end position="243"/>
    </location>
</feature>
<evidence type="ECO:0000313" key="8">
    <source>
        <dbReference type="EMBL" id="TCW23775.1"/>
    </source>
</evidence>
<feature type="region of interest" description="Disordered" evidence="4">
    <location>
        <begin position="1"/>
        <end position="64"/>
    </location>
</feature>
<organism evidence="8 9">
    <name type="scientific">Dietzia cinnamea</name>
    <dbReference type="NCBI Taxonomy" id="321318"/>
    <lineage>
        <taxon>Bacteria</taxon>
        <taxon>Bacillati</taxon>
        <taxon>Actinomycetota</taxon>
        <taxon>Actinomycetes</taxon>
        <taxon>Mycobacteriales</taxon>
        <taxon>Dietziaceae</taxon>
        <taxon>Dietzia</taxon>
    </lineage>
</organism>
<dbReference type="PANTHER" id="PTHR24421">
    <property type="entry name" value="NITRATE/NITRITE SENSOR PROTEIN NARX-RELATED"/>
    <property type="match status" value="1"/>
</dbReference>
<feature type="compositionally biased region" description="Polar residues" evidence="4">
    <location>
        <begin position="1"/>
        <end position="10"/>
    </location>
</feature>
<evidence type="ECO:0000259" key="6">
    <source>
        <dbReference type="Pfam" id="PF02518"/>
    </source>
</evidence>
<feature type="region of interest" description="Disordered" evidence="4">
    <location>
        <begin position="131"/>
        <end position="155"/>
    </location>
</feature>
<dbReference type="InterPro" id="IPR003594">
    <property type="entry name" value="HATPase_dom"/>
</dbReference>
<reference evidence="8 9" key="1">
    <citation type="submission" date="2019-03" db="EMBL/GenBank/DDBJ databases">
        <title>Root nodule microbial communities of legume samples collected from USA, Mexico and Botswana.</title>
        <authorList>
            <person name="Hirsch A."/>
        </authorList>
    </citation>
    <scope>NUCLEOTIDE SEQUENCE [LARGE SCALE GENOMIC DNA]</scope>
    <source>
        <strain evidence="8 9">55</strain>
    </source>
</reference>
<evidence type="ECO:0000313" key="9">
    <source>
        <dbReference type="Proteomes" id="UP000295805"/>
    </source>
</evidence>
<keyword evidence="1" id="KW-0808">Transferase</keyword>
<feature type="compositionally biased region" description="Low complexity" evidence="4">
    <location>
        <begin position="11"/>
        <end position="37"/>
    </location>
</feature>
<evidence type="ECO:0000256" key="5">
    <source>
        <dbReference type="SAM" id="Phobius"/>
    </source>
</evidence>
<dbReference type="PANTHER" id="PTHR24421:SF61">
    <property type="entry name" value="OXYGEN SENSOR HISTIDINE KINASE NREB"/>
    <property type="match status" value="1"/>
</dbReference>
<keyword evidence="5" id="KW-1133">Transmembrane helix</keyword>
<dbReference type="Pfam" id="PF02518">
    <property type="entry name" value="HATPase_c"/>
    <property type="match status" value="1"/>
</dbReference>
<feature type="domain" description="Phage shock protein PspC N-terminal" evidence="7">
    <location>
        <begin position="73"/>
        <end position="125"/>
    </location>
</feature>
<name>A0A4R3ZTS3_9ACTN</name>
<dbReference type="GO" id="GO:0000160">
    <property type="term" value="P:phosphorelay signal transduction system"/>
    <property type="evidence" value="ECO:0007669"/>
    <property type="project" value="UniProtKB-KW"/>
</dbReference>
<feature type="transmembrane region" description="Helical" evidence="5">
    <location>
        <begin position="249"/>
        <end position="272"/>
    </location>
</feature>
<protein>
    <submittedName>
        <fullName evidence="8">Phage shock protein C (PspC) family protein</fullName>
    </submittedName>
</protein>
<gene>
    <name evidence="8" type="ORF">EDD19_11070</name>
</gene>
<keyword evidence="2" id="KW-0418">Kinase</keyword>
<feature type="compositionally biased region" description="Pro residues" evidence="4">
    <location>
        <begin position="51"/>
        <end position="63"/>
    </location>
</feature>
<sequence length="472" mass="48375">MADMSENATTGPVSGSASGPASGSASGPAPASADRPALPGPAAATADRPESPGPGLPSRPPVAQPAGFRWYPRLTRVPDGSVVSGVCTGLAEHLGVRVTHVRVVMVLLATLSGAGVALYAALWAFTSSTPAQSSPGPSAPATSSAPASSGSAVPDHRERRRGVALAVLGVVGSVLSFMVTTATGLHVIVPVVIVALGAGLVWQQYDGGGRGSPRSVFDWARVTAGATLVVVGLAVVVLGQVELAALRSSLLAVVATLVGVGLLSVPVGLRLWRSLEEERAARIREAERSDIASHLHDSVLQTLALIQKRSDDPAQVARLARRQERELRQGLFGAGSRMSSGAATVAGAVEVMIGDVEDVYGLRVDQVVVGGDGPVGDAEDAVLGAVREALVNVAKHAGVDTADVFVENDGRVLSAFVRDRGRGFDPDAVDGDRHGLAQSIRHRVESRGGTVRVRSTLGRGTEIGIEMPLEGE</sequence>
<dbReference type="InterPro" id="IPR050482">
    <property type="entry name" value="Sensor_HK_TwoCompSys"/>
</dbReference>
<comment type="caution">
    <text evidence="8">The sequence shown here is derived from an EMBL/GenBank/DDBJ whole genome shotgun (WGS) entry which is preliminary data.</text>
</comment>
<evidence type="ECO:0000256" key="2">
    <source>
        <dbReference type="ARBA" id="ARBA00022777"/>
    </source>
</evidence>
<feature type="domain" description="Histidine kinase/HSP90-like ATPase" evidence="6">
    <location>
        <begin position="381"/>
        <end position="470"/>
    </location>
</feature>
<evidence type="ECO:0000256" key="1">
    <source>
        <dbReference type="ARBA" id="ARBA00022679"/>
    </source>
</evidence>
<dbReference type="InterPro" id="IPR036890">
    <property type="entry name" value="HATPase_C_sf"/>
</dbReference>
<dbReference type="GO" id="GO:0016301">
    <property type="term" value="F:kinase activity"/>
    <property type="evidence" value="ECO:0007669"/>
    <property type="project" value="UniProtKB-KW"/>
</dbReference>
<keyword evidence="3" id="KW-0902">Two-component regulatory system</keyword>
<evidence type="ECO:0000259" key="7">
    <source>
        <dbReference type="Pfam" id="PF04024"/>
    </source>
</evidence>